<dbReference type="AlphaFoldDB" id="A0A7G1HRL9"/>
<dbReference type="GO" id="GO:0015929">
    <property type="term" value="F:hexosaminidase activity"/>
    <property type="evidence" value="ECO:0007669"/>
    <property type="project" value="UniProtKB-ARBA"/>
</dbReference>
<name>A0A7G1HRL9_9BACT</name>
<dbReference type="SUPFAM" id="SSF49785">
    <property type="entry name" value="Galactose-binding domain-like"/>
    <property type="match status" value="1"/>
</dbReference>
<dbReference type="Gene3D" id="1.20.58.460">
    <property type="entry name" value="Hyaluronidase post-catalytic domain-like"/>
    <property type="match status" value="1"/>
</dbReference>
<dbReference type="InterPro" id="IPR017853">
    <property type="entry name" value="GH"/>
</dbReference>
<dbReference type="Gene3D" id="2.60.120.260">
    <property type="entry name" value="Galactose-binding domain-like"/>
    <property type="match status" value="1"/>
</dbReference>
<evidence type="ECO:0000259" key="6">
    <source>
        <dbReference type="PROSITE" id="PS52009"/>
    </source>
</evidence>
<dbReference type="GO" id="GO:1901135">
    <property type="term" value="P:carbohydrate derivative metabolic process"/>
    <property type="evidence" value="ECO:0007669"/>
    <property type="project" value="UniProtKB-ARBA"/>
</dbReference>
<reference evidence="8" key="1">
    <citation type="submission" date="2020-07" db="EMBL/GenBank/DDBJ databases">
        <title>Complete genome sequencing of Coprobacter sp. strain 2CBH44.</title>
        <authorList>
            <person name="Sakamoto M."/>
            <person name="Murakami T."/>
            <person name="Mori H."/>
        </authorList>
    </citation>
    <scope>NUCLEOTIDE SEQUENCE [LARGE SCALE GENOMIC DNA]</scope>
    <source>
        <strain evidence="8">2CBH44</strain>
    </source>
</reference>
<keyword evidence="8" id="KW-1185">Reference proteome</keyword>
<dbReference type="SUPFAM" id="SSF140657">
    <property type="entry name" value="Hyaluronidase post-catalytic domain-like"/>
    <property type="match status" value="1"/>
</dbReference>
<sequence>MKMINCKKSLIIWIAGALVCGTLSAQEGDFDLSSQRSESQDVLPVPGKKLDHQGIIINPTPQRLVFHKESTLNISEGVCLKDRQDKFSNDLGFVSFNKKGAKLSIDFGTKVALKRGAKAISGSYAMSIDDKGISITGYDEKGAFYGIQTLRQLIESPATAGGKLPYLEINDYPDLKYRGVVEGFYGTPWSHDVRMSLIDFYGKFKMNTYLYGPKDDPYHSCPNWRLPYPEKEAKNIAELIQACKRNRVDFVWAIHPGQDIKWNEEDYENLINKFNWMYDLGVRSFAIFFDDISGEGTNPVKQTELLNRLTKDFVKAKGDVSSLIVCPTDYSKLWANPTPQGSLAIYGETLDPSVEVFWTGDVVCSDLTKETLDWVNSRIKRPAYFWWNYPVTDYVRNIILQGPVYGLNTSLNNTHLCGIASNPMEHGEASKLALYGVADYSWNTASYNPIDNWERGLEELMPEAKEAYRTFAIHSCDTETGYRRDESWETNTFRIDNWTENGFQALREEFDRVEKAPEEIEDGCINRALFKELQPWLIEFGKLGTRGKQALELMRIYRSGQDNAVFWNKYVQNLMSREERENYEAHKSGTMKLQPFYENAMDDMGYGFLARLMGETPMYYRGIGSFNNAKTTLSKLMFDNDSTTYYTSGIAQKAGDWIGIDLGSVRNISDISILQGRNSVDDVDYFDHALLECSEDGTAWTPLSKELKKQYVILWNGEPVKARYVRLKRLESARTNYAAIRSFDVNPARIENLGFHLDAENQQQALYAFDKRLGTSYKNQGILTFEVPENVKGYILLIKPIATASPAKIKQLKTDGTQVSETVIDSAYYTTELSDGVSQIQIEGDVELFEIIPQFK</sequence>
<dbReference type="PANTHER" id="PTHR13170:SF16">
    <property type="entry name" value="PROTEIN O-GLCNACASE"/>
    <property type="match status" value="1"/>
</dbReference>
<dbReference type="InterPro" id="IPR049019">
    <property type="entry name" value="NagJ-like_helical"/>
</dbReference>
<evidence type="ECO:0000256" key="4">
    <source>
        <dbReference type="SAM" id="SignalP"/>
    </source>
</evidence>
<dbReference type="Pfam" id="PF21774">
    <property type="entry name" value="NagJ_C"/>
    <property type="match status" value="1"/>
</dbReference>
<evidence type="ECO:0000256" key="1">
    <source>
        <dbReference type="ARBA" id="ARBA00022801"/>
    </source>
</evidence>
<comment type="similarity">
    <text evidence="3">Belongs to the glycosyl hydrolase 84 family.</text>
</comment>
<dbReference type="RefSeq" id="WP_200755484.1">
    <property type="nucleotide sequence ID" value="NZ_AP023322.1"/>
</dbReference>
<keyword evidence="4" id="KW-0732">Signal</keyword>
<feature type="domain" description="GH84" evidence="6">
    <location>
        <begin position="176"/>
        <end position="445"/>
    </location>
</feature>
<dbReference type="InterPro" id="IPR015882">
    <property type="entry name" value="HEX_bac_N"/>
</dbReference>
<dbReference type="Pfam" id="PF07555">
    <property type="entry name" value="NAGidase"/>
    <property type="match status" value="1"/>
</dbReference>
<dbReference type="KEGG" id="copr:Cop2CBH44_04530"/>
<feature type="active site" description="Proton donor" evidence="3">
    <location>
        <position position="291"/>
    </location>
</feature>
<feature type="domain" description="F5/8 type C" evidence="5">
    <location>
        <begin position="601"/>
        <end position="727"/>
    </location>
</feature>
<dbReference type="GO" id="GO:0005975">
    <property type="term" value="P:carbohydrate metabolic process"/>
    <property type="evidence" value="ECO:0007669"/>
    <property type="project" value="UniProtKB-ARBA"/>
</dbReference>
<keyword evidence="1 3" id="KW-0378">Hydrolase</keyword>
<evidence type="ECO:0000256" key="3">
    <source>
        <dbReference type="PROSITE-ProRule" id="PRU01353"/>
    </source>
</evidence>
<dbReference type="Pfam" id="PF00754">
    <property type="entry name" value="F5_F8_type_C"/>
    <property type="match status" value="1"/>
</dbReference>
<dbReference type="Gene3D" id="3.30.379.10">
    <property type="entry name" value="Chitobiase/beta-hexosaminidase domain 2-like"/>
    <property type="match status" value="1"/>
</dbReference>
<dbReference type="PANTHER" id="PTHR13170">
    <property type="entry name" value="O-GLCNACASE"/>
    <property type="match status" value="1"/>
</dbReference>
<dbReference type="Gene3D" id="3.20.20.80">
    <property type="entry name" value="Glycosidases"/>
    <property type="match status" value="1"/>
</dbReference>
<keyword evidence="2 3" id="KW-0326">Glycosidase</keyword>
<gene>
    <name evidence="7" type="ORF">Cop2CBH44_04530</name>
</gene>
<dbReference type="InterPro" id="IPR029018">
    <property type="entry name" value="Hex-like_dom2"/>
</dbReference>
<dbReference type="Proteomes" id="UP000594042">
    <property type="component" value="Chromosome"/>
</dbReference>
<dbReference type="PROSITE" id="PS52009">
    <property type="entry name" value="GH84"/>
    <property type="match status" value="1"/>
</dbReference>
<dbReference type="Pfam" id="PF02838">
    <property type="entry name" value="Glyco_hydro_20b"/>
    <property type="match status" value="1"/>
</dbReference>
<dbReference type="InterPro" id="IPR051822">
    <property type="entry name" value="Glycosyl_Hydrolase_84"/>
</dbReference>
<feature type="chain" id="PRO_5028860246" evidence="4">
    <location>
        <begin position="26"/>
        <end position="856"/>
    </location>
</feature>
<accession>A0A7G1HRL9</accession>
<dbReference type="InterPro" id="IPR008979">
    <property type="entry name" value="Galactose-bd-like_sf"/>
</dbReference>
<feature type="signal peptide" evidence="4">
    <location>
        <begin position="1"/>
        <end position="25"/>
    </location>
</feature>
<dbReference type="InterPro" id="IPR011496">
    <property type="entry name" value="O-GlcNAcase_cat"/>
</dbReference>
<evidence type="ECO:0000313" key="7">
    <source>
        <dbReference type="EMBL" id="BCI62100.1"/>
    </source>
</evidence>
<dbReference type="SUPFAM" id="SSF55545">
    <property type="entry name" value="beta-N-acetylhexosaminidase-like domain"/>
    <property type="match status" value="1"/>
</dbReference>
<dbReference type="EMBL" id="AP023322">
    <property type="protein sequence ID" value="BCI62100.1"/>
    <property type="molecule type" value="Genomic_DNA"/>
</dbReference>
<organism evidence="7 8">
    <name type="scientific">Coprobacter secundus subsp. similis</name>
    <dbReference type="NCBI Taxonomy" id="2751153"/>
    <lineage>
        <taxon>Bacteria</taxon>
        <taxon>Pseudomonadati</taxon>
        <taxon>Bacteroidota</taxon>
        <taxon>Bacteroidia</taxon>
        <taxon>Bacteroidales</taxon>
        <taxon>Barnesiellaceae</taxon>
        <taxon>Coprobacter</taxon>
    </lineage>
</organism>
<proteinExistence type="inferred from homology"/>
<evidence type="ECO:0000259" key="5">
    <source>
        <dbReference type="PROSITE" id="PS50022"/>
    </source>
</evidence>
<dbReference type="InterPro" id="IPR000421">
    <property type="entry name" value="FA58C"/>
</dbReference>
<evidence type="ECO:0000256" key="2">
    <source>
        <dbReference type="ARBA" id="ARBA00023295"/>
    </source>
</evidence>
<dbReference type="SUPFAM" id="SSF51445">
    <property type="entry name" value="(Trans)glycosidases"/>
    <property type="match status" value="1"/>
</dbReference>
<dbReference type="PROSITE" id="PS50022">
    <property type="entry name" value="FA58C_3"/>
    <property type="match status" value="1"/>
</dbReference>
<evidence type="ECO:0000313" key="8">
    <source>
        <dbReference type="Proteomes" id="UP000594042"/>
    </source>
</evidence>
<protein>
    <submittedName>
        <fullName evidence="7">Uncharacterized protein</fullName>
    </submittedName>
</protein>